<reference evidence="2" key="1">
    <citation type="submission" date="2022-08" db="EMBL/GenBank/DDBJ databases">
        <title>Novel sulphate-reducing endosymbionts in the free-living metamonad Anaeramoeba.</title>
        <authorList>
            <person name="Jerlstrom-Hultqvist J."/>
            <person name="Cepicka I."/>
            <person name="Gallot-Lavallee L."/>
            <person name="Salas-Leiva D."/>
            <person name="Curtis B.A."/>
            <person name="Zahonova K."/>
            <person name="Pipaliya S."/>
            <person name="Dacks J."/>
            <person name="Roger A.J."/>
        </authorList>
    </citation>
    <scope>NUCLEOTIDE SEQUENCE</scope>
    <source>
        <strain evidence="2">Busselton2</strain>
    </source>
</reference>
<feature type="compositionally biased region" description="Basic and acidic residues" evidence="1">
    <location>
        <begin position="310"/>
        <end position="328"/>
    </location>
</feature>
<evidence type="ECO:0000313" key="3">
    <source>
        <dbReference type="Proteomes" id="UP001146793"/>
    </source>
</evidence>
<feature type="region of interest" description="Disordered" evidence="1">
    <location>
        <begin position="258"/>
        <end position="335"/>
    </location>
</feature>
<proteinExistence type="predicted"/>
<dbReference type="EMBL" id="JANTQA010000038">
    <property type="protein sequence ID" value="KAJ3435604.1"/>
    <property type="molecule type" value="Genomic_DNA"/>
</dbReference>
<organism evidence="2 3">
    <name type="scientific">Anaeramoeba flamelloides</name>
    <dbReference type="NCBI Taxonomy" id="1746091"/>
    <lineage>
        <taxon>Eukaryota</taxon>
        <taxon>Metamonada</taxon>
        <taxon>Anaeramoebidae</taxon>
        <taxon>Anaeramoeba</taxon>
    </lineage>
</organism>
<feature type="compositionally biased region" description="Basic and acidic residues" evidence="1">
    <location>
        <begin position="1"/>
        <end position="11"/>
    </location>
</feature>
<dbReference type="Proteomes" id="UP001146793">
    <property type="component" value="Unassembled WGS sequence"/>
</dbReference>
<feature type="region of interest" description="Disordered" evidence="1">
    <location>
        <begin position="1"/>
        <end position="24"/>
    </location>
</feature>
<gene>
    <name evidence="2" type="ORF">M0812_19346</name>
</gene>
<evidence type="ECO:0000313" key="2">
    <source>
        <dbReference type="EMBL" id="KAJ3435604.1"/>
    </source>
</evidence>
<sequence length="335" mass="38900">MLDQEKSDQKKNNSTSTPPTPLNVPKNGFSYLDVIECSTNILQKKSALSNKNLVALKHHVDDQLITRNSLQKLLVINLQLKKQKSKILNKIRKVETKILIERELISCKKDELRNIKELLELIGSKNSNRKNKPKKTIVNSVINDKKIELQQQNDEPIKIFKNLSTYNNFGKKRTYPYLGENMILNKSKIEKNINPRSQKNNNYKRNKLNTSKKVILTSNNKNILNRQNILSKKKNILKNNSVFYQNDHKKGNCDSIEIQKNGSPRNLNSNNTLSSEETNDSLNFNFSFEKKSPNIEKRQMKMKMGSNSIQEKKKENNNNQQKEKDLVYTKKSNLK</sequence>
<dbReference type="AlphaFoldDB" id="A0AAV7Z3N1"/>
<comment type="caution">
    <text evidence="2">The sequence shown here is derived from an EMBL/GenBank/DDBJ whole genome shotgun (WGS) entry which is preliminary data.</text>
</comment>
<feature type="compositionally biased region" description="Low complexity" evidence="1">
    <location>
        <begin position="266"/>
        <end position="276"/>
    </location>
</feature>
<accession>A0AAV7Z3N1</accession>
<evidence type="ECO:0000256" key="1">
    <source>
        <dbReference type="SAM" id="MobiDB-lite"/>
    </source>
</evidence>
<feature type="compositionally biased region" description="Basic and acidic residues" evidence="1">
    <location>
        <begin position="288"/>
        <end position="299"/>
    </location>
</feature>
<name>A0AAV7Z3N1_9EUKA</name>
<protein>
    <submittedName>
        <fullName evidence="2">Uncharacterized protein</fullName>
    </submittedName>
</protein>